<keyword evidence="1" id="KW-0687">Ribonucleoprotein</keyword>
<comment type="caution">
    <text evidence="1">The sequence shown here is derived from an EMBL/GenBank/DDBJ whole genome shotgun (WGS) entry which is preliminary data.</text>
</comment>
<proteinExistence type="predicted"/>
<evidence type="ECO:0000313" key="2">
    <source>
        <dbReference type="Proteomes" id="UP001140234"/>
    </source>
</evidence>
<keyword evidence="1" id="KW-0436">Ligase</keyword>
<keyword evidence="2" id="KW-1185">Reference proteome</keyword>
<dbReference type="Proteomes" id="UP001140234">
    <property type="component" value="Unassembled WGS sequence"/>
</dbReference>
<sequence length="297" mass="33746">MIRSVSARMAGARMAAAWAAWRAPFVPAVGVRSAATYTKILDKVLGVDVRNKEKVVAHTDIDPIYDRPVSLPATHGIPVCRVALWSFQLQRIDFYVDFCRKAAFHMGVSCSGAVPMPTVVRRWTVLRSPFVHKSSMEVFERRTRKRVLFVRDSDPEVVAKWLAYIHDNIPVGIGMKYWLHEHEPLDIGDRIESALKTGDTRHVDAQSLESTRYLEHVVKRGRRRLWTTYKDLPVYSRDAVAQMAGDIAAQLKANPRANIEEITNKVVMATRPEKEEKERKKRARMQRGTAAESTPAE</sequence>
<name>A0ACC1K6G1_9FUNG</name>
<dbReference type="EC" id="6.1.1.2" evidence="1"/>
<gene>
    <name evidence="1" type="primary">RSM10</name>
    <name evidence="1" type="ORF">IWQ57_000765</name>
</gene>
<dbReference type="EMBL" id="JANBUJ010000088">
    <property type="protein sequence ID" value="KAJ2774557.1"/>
    <property type="molecule type" value="Genomic_DNA"/>
</dbReference>
<reference evidence="1" key="1">
    <citation type="submission" date="2022-07" db="EMBL/GenBank/DDBJ databases">
        <title>Phylogenomic reconstructions and comparative analyses of Kickxellomycotina fungi.</title>
        <authorList>
            <person name="Reynolds N.K."/>
            <person name="Stajich J.E."/>
            <person name="Barry K."/>
            <person name="Grigoriev I.V."/>
            <person name="Crous P."/>
            <person name="Smith M.E."/>
        </authorList>
    </citation>
    <scope>NUCLEOTIDE SEQUENCE</scope>
    <source>
        <strain evidence="1">CBS 109366</strain>
    </source>
</reference>
<protein>
    <submittedName>
        <fullName evidence="1">Mitochondrial 37S ribosomal protein rsm10</fullName>
        <ecNumber evidence="1">6.1.1.2</ecNumber>
    </submittedName>
</protein>
<evidence type="ECO:0000313" key="1">
    <source>
        <dbReference type="EMBL" id="KAJ2774557.1"/>
    </source>
</evidence>
<accession>A0ACC1K6G1</accession>
<keyword evidence="1" id="KW-0689">Ribosomal protein</keyword>
<organism evidence="1 2">
    <name type="scientific">Coemansia nantahalensis</name>
    <dbReference type="NCBI Taxonomy" id="2789366"/>
    <lineage>
        <taxon>Eukaryota</taxon>
        <taxon>Fungi</taxon>
        <taxon>Fungi incertae sedis</taxon>
        <taxon>Zoopagomycota</taxon>
        <taxon>Kickxellomycotina</taxon>
        <taxon>Kickxellomycetes</taxon>
        <taxon>Kickxellales</taxon>
        <taxon>Kickxellaceae</taxon>
        <taxon>Coemansia</taxon>
    </lineage>
</organism>